<dbReference type="AlphaFoldDB" id="A0A7J0GXJ5"/>
<dbReference type="PROSITE" id="PS50222">
    <property type="entry name" value="EF_HAND_2"/>
    <property type="match status" value="1"/>
</dbReference>
<dbReference type="PROSITE" id="PS00018">
    <property type="entry name" value="EF_HAND_1"/>
    <property type="match status" value="1"/>
</dbReference>
<keyword evidence="1" id="KW-0106">Calcium</keyword>
<dbReference type="GO" id="GO:0005509">
    <property type="term" value="F:calcium ion binding"/>
    <property type="evidence" value="ECO:0007669"/>
    <property type="project" value="InterPro"/>
</dbReference>
<comment type="caution">
    <text evidence="3">The sequence shown here is derived from an EMBL/GenBank/DDBJ whole genome shotgun (WGS) entry which is preliminary data.</text>
</comment>
<dbReference type="EMBL" id="BJWL01000024">
    <property type="protein sequence ID" value="GFZ15506.1"/>
    <property type="molecule type" value="Genomic_DNA"/>
</dbReference>
<accession>A0A7J0GXJ5</accession>
<evidence type="ECO:0000259" key="2">
    <source>
        <dbReference type="PROSITE" id="PS50222"/>
    </source>
</evidence>
<evidence type="ECO:0000313" key="3">
    <source>
        <dbReference type="EMBL" id="GFZ15506.1"/>
    </source>
</evidence>
<evidence type="ECO:0000313" key="4">
    <source>
        <dbReference type="Proteomes" id="UP000585474"/>
    </source>
</evidence>
<dbReference type="InterPro" id="IPR018247">
    <property type="entry name" value="EF_Hand_1_Ca_BS"/>
</dbReference>
<sequence>MFEVQVGWGFPNPVGGHQQQRPRGVLRIRVAGGDGDAPGEVAVHGGAAAAAVPDVRLRRHRLHHGGRAGPLHGQAWHALLAEELTGMIREADTDGDGRISFQEFSQAITSSAFDNSWA</sequence>
<dbReference type="Proteomes" id="UP000585474">
    <property type="component" value="Unassembled WGS sequence"/>
</dbReference>
<dbReference type="InterPro" id="IPR011992">
    <property type="entry name" value="EF-hand-dom_pair"/>
</dbReference>
<dbReference type="InterPro" id="IPR002048">
    <property type="entry name" value="EF_hand_dom"/>
</dbReference>
<dbReference type="OrthoDB" id="26525at2759"/>
<keyword evidence="4" id="KW-1185">Reference proteome</keyword>
<gene>
    <name evidence="3" type="ORF">Acr_24g0016960</name>
</gene>
<organism evidence="3 4">
    <name type="scientific">Actinidia rufa</name>
    <dbReference type="NCBI Taxonomy" id="165716"/>
    <lineage>
        <taxon>Eukaryota</taxon>
        <taxon>Viridiplantae</taxon>
        <taxon>Streptophyta</taxon>
        <taxon>Embryophyta</taxon>
        <taxon>Tracheophyta</taxon>
        <taxon>Spermatophyta</taxon>
        <taxon>Magnoliopsida</taxon>
        <taxon>eudicotyledons</taxon>
        <taxon>Gunneridae</taxon>
        <taxon>Pentapetalae</taxon>
        <taxon>asterids</taxon>
        <taxon>Ericales</taxon>
        <taxon>Actinidiaceae</taxon>
        <taxon>Actinidia</taxon>
    </lineage>
</organism>
<feature type="domain" description="EF-hand" evidence="2">
    <location>
        <begin position="79"/>
        <end position="114"/>
    </location>
</feature>
<dbReference type="Pfam" id="PF00036">
    <property type="entry name" value="EF-hand_1"/>
    <property type="match status" value="1"/>
</dbReference>
<protein>
    <submittedName>
        <fullName evidence="3">Calcium-binding EF-hand family protein</fullName>
    </submittedName>
</protein>
<proteinExistence type="predicted"/>
<dbReference type="Gene3D" id="1.10.238.10">
    <property type="entry name" value="EF-hand"/>
    <property type="match status" value="1"/>
</dbReference>
<name>A0A7J0GXJ5_9ERIC</name>
<reference evidence="3 4" key="1">
    <citation type="submission" date="2019-07" db="EMBL/GenBank/DDBJ databases">
        <title>De Novo Assembly of kiwifruit Actinidia rufa.</title>
        <authorList>
            <person name="Sugita-Konishi S."/>
            <person name="Sato K."/>
            <person name="Mori E."/>
            <person name="Abe Y."/>
            <person name="Kisaki G."/>
            <person name="Hamano K."/>
            <person name="Suezawa K."/>
            <person name="Otani M."/>
            <person name="Fukuda T."/>
            <person name="Manabe T."/>
            <person name="Gomi K."/>
            <person name="Tabuchi M."/>
            <person name="Akimitsu K."/>
            <person name="Kataoka I."/>
        </authorList>
    </citation>
    <scope>NUCLEOTIDE SEQUENCE [LARGE SCALE GENOMIC DNA]</scope>
    <source>
        <strain evidence="4">cv. Fuchu</strain>
    </source>
</reference>
<dbReference type="SMART" id="SM00054">
    <property type="entry name" value="EFh"/>
    <property type="match status" value="1"/>
</dbReference>
<evidence type="ECO:0000256" key="1">
    <source>
        <dbReference type="ARBA" id="ARBA00022837"/>
    </source>
</evidence>
<dbReference type="SUPFAM" id="SSF47473">
    <property type="entry name" value="EF-hand"/>
    <property type="match status" value="1"/>
</dbReference>